<dbReference type="Gene3D" id="3.40.50.2300">
    <property type="match status" value="1"/>
</dbReference>
<gene>
    <name evidence="2" type="ORF">ACFO3P_16895</name>
</gene>
<reference evidence="3" key="1">
    <citation type="journal article" date="2019" name="Int. J. Syst. Evol. Microbiol.">
        <title>The Global Catalogue of Microorganisms (GCM) 10K type strain sequencing project: providing services to taxonomists for standard genome sequencing and annotation.</title>
        <authorList>
            <consortium name="The Broad Institute Genomics Platform"/>
            <consortium name="The Broad Institute Genome Sequencing Center for Infectious Disease"/>
            <person name="Wu L."/>
            <person name="Ma J."/>
        </authorList>
    </citation>
    <scope>NUCLEOTIDE SEQUENCE [LARGE SCALE GENOMIC DNA]</scope>
    <source>
        <strain evidence="3">CCUG 37257</strain>
    </source>
</reference>
<dbReference type="InterPro" id="IPR036095">
    <property type="entry name" value="PTS_EIIB-like_sf"/>
</dbReference>
<dbReference type="RefSeq" id="WP_354005224.1">
    <property type="nucleotide sequence ID" value="NZ_JBHSFT010000045.1"/>
</dbReference>
<keyword evidence="3" id="KW-1185">Reference proteome</keyword>
<proteinExistence type="predicted"/>
<evidence type="ECO:0000313" key="3">
    <source>
        <dbReference type="Proteomes" id="UP001595988"/>
    </source>
</evidence>
<evidence type="ECO:0000256" key="1">
    <source>
        <dbReference type="ARBA" id="ARBA00022679"/>
    </source>
</evidence>
<evidence type="ECO:0000313" key="2">
    <source>
        <dbReference type="EMBL" id="MFC4663856.1"/>
    </source>
</evidence>
<comment type="caution">
    <text evidence="2">The sequence shown here is derived from an EMBL/GenBank/DDBJ whole genome shotgun (WGS) entry which is preliminary data.</text>
</comment>
<accession>A0ABV9K1R8</accession>
<dbReference type="SUPFAM" id="SSF52794">
    <property type="entry name" value="PTS system IIB component-like"/>
    <property type="match status" value="1"/>
</dbReference>
<dbReference type="Proteomes" id="UP001595988">
    <property type="component" value="Unassembled WGS sequence"/>
</dbReference>
<dbReference type="EMBL" id="JBHSFT010000045">
    <property type="protein sequence ID" value="MFC4663856.1"/>
    <property type="molecule type" value="Genomic_DNA"/>
</dbReference>
<name>A0ABV9K1R8_9BACI</name>
<evidence type="ECO:0008006" key="4">
    <source>
        <dbReference type="Google" id="ProtNLM"/>
    </source>
</evidence>
<protein>
    <recommendedName>
        <fullName evidence="4">PTS system, cellobiose-specific IIB component</fullName>
    </recommendedName>
</protein>
<sequence>MLLVCNAGMSTSVFVEAMKKSISKYIMPPSKSWYGNCHIKLSILY</sequence>
<keyword evidence="1" id="KW-0808">Transferase</keyword>
<organism evidence="2 3">
    <name type="scientific">Oceanobacillus aidingensis</name>
    <dbReference type="NCBI Taxonomy" id="645964"/>
    <lineage>
        <taxon>Bacteria</taxon>
        <taxon>Bacillati</taxon>
        <taxon>Bacillota</taxon>
        <taxon>Bacilli</taxon>
        <taxon>Bacillales</taxon>
        <taxon>Bacillaceae</taxon>
        <taxon>Oceanobacillus</taxon>
    </lineage>
</organism>